<reference evidence="1 2" key="1">
    <citation type="submission" date="2023-04" db="EMBL/GenBank/DDBJ databases">
        <title>Fusibacter bizertensis strain WBS, isolated from littoral bottom sediments of the Arctic seas - biochemical and genomic analysis.</title>
        <authorList>
            <person name="Brioukhanov A.L."/>
        </authorList>
    </citation>
    <scope>NUCLEOTIDE SEQUENCE [LARGE SCALE GENOMIC DNA]</scope>
    <source>
        <strain evidence="1 2">WBS</strain>
    </source>
</reference>
<evidence type="ECO:0000313" key="2">
    <source>
        <dbReference type="Proteomes" id="UP001158045"/>
    </source>
</evidence>
<protein>
    <recommendedName>
        <fullName evidence="3">RiboL-PSP-HEPN domain-containing protein</fullName>
    </recommendedName>
</protein>
<gene>
    <name evidence="1" type="ORF">QE109_02245</name>
</gene>
<name>A0ABT6N958_9FIRM</name>
<evidence type="ECO:0000313" key="1">
    <source>
        <dbReference type="EMBL" id="MDH8676947.1"/>
    </source>
</evidence>
<comment type="caution">
    <text evidence="1">The sequence shown here is derived from an EMBL/GenBank/DDBJ whole genome shotgun (WGS) entry which is preliminary data.</text>
</comment>
<evidence type="ECO:0008006" key="3">
    <source>
        <dbReference type="Google" id="ProtNLM"/>
    </source>
</evidence>
<accession>A0ABT6N958</accession>
<sequence length="175" mass="20587">MEKNNIQIYINKVKSAQVEIESILENNDYSIKPKIITLNSLLKSISGLPIDIQDYFNESIKCLEMDLNRASMIMAWAGFFHVFSQRMYLDNEDKIRLKREKWKFNNHQELKENFSESAIIDVSKDIQFISKSDLRIYQGYLSQRNKCAHPTLYVPTKNYAIGYVNELIELTSKYI</sequence>
<dbReference type="Proteomes" id="UP001158045">
    <property type="component" value="Unassembled WGS sequence"/>
</dbReference>
<dbReference type="EMBL" id="JARYZI010000001">
    <property type="protein sequence ID" value="MDH8676947.1"/>
    <property type="molecule type" value="Genomic_DNA"/>
</dbReference>
<keyword evidence="2" id="KW-1185">Reference proteome</keyword>
<proteinExistence type="predicted"/>
<organism evidence="1 2">
    <name type="scientific">Fusibacter bizertensis</name>
    <dbReference type="NCBI Taxonomy" id="1488331"/>
    <lineage>
        <taxon>Bacteria</taxon>
        <taxon>Bacillati</taxon>
        <taxon>Bacillota</taxon>
        <taxon>Clostridia</taxon>
        <taxon>Eubacteriales</taxon>
        <taxon>Eubacteriales Family XII. Incertae Sedis</taxon>
        <taxon>Fusibacter</taxon>
    </lineage>
</organism>
<dbReference type="RefSeq" id="WP_281092747.1">
    <property type="nucleotide sequence ID" value="NZ_JARYZI010000001.1"/>
</dbReference>